<protein>
    <submittedName>
        <fullName evidence="1">Uncharacterized protein</fullName>
    </submittedName>
</protein>
<name>A0ABQ9IIB2_9NEOP</name>
<comment type="caution">
    <text evidence="1">The sequence shown here is derived from an EMBL/GenBank/DDBJ whole genome shotgun (WGS) entry which is preliminary data.</text>
</comment>
<dbReference type="Proteomes" id="UP001159363">
    <property type="component" value="Chromosome 1"/>
</dbReference>
<dbReference type="EMBL" id="JARBHB010000001">
    <property type="protein sequence ID" value="KAJ8896386.1"/>
    <property type="molecule type" value="Genomic_DNA"/>
</dbReference>
<evidence type="ECO:0000313" key="2">
    <source>
        <dbReference type="Proteomes" id="UP001159363"/>
    </source>
</evidence>
<gene>
    <name evidence="1" type="ORF">PR048_001730</name>
</gene>
<proteinExistence type="predicted"/>
<organism evidence="1 2">
    <name type="scientific">Dryococelus australis</name>
    <dbReference type="NCBI Taxonomy" id="614101"/>
    <lineage>
        <taxon>Eukaryota</taxon>
        <taxon>Metazoa</taxon>
        <taxon>Ecdysozoa</taxon>
        <taxon>Arthropoda</taxon>
        <taxon>Hexapoda</taxon>
        <taxon>Insecta</taxon>
        <taxon>Pterygota</taxon>
        <taxon>Neoptera</taxon>
        <taxon>Polyneoptera</taxon>
        <taxon>Phasmatodea</taxon>
        <taxon>Verophasmatodea</taxon>
        <taxon>Anareolatae</taxon>
        <taxon>Phasmatidae</taxon>
        <taxon>Eurycanthinae</taxon>
        <taxon>Dryococelus</taxon>
    </lineage>
</organism>
<evidence type="ECO:0000313" key="1">
    <source>
        <dbReference type="EMBL" id="KAJ8896386.1"/>
    </source>
</evidence>
<accession>A0ABQ9IIB2</accession>
<sequence length="315" mass="35676">MHRPAGRRCWEHSGSKRESVVRGIEITDPAVSESPPHTTQKLQPLDRVVMKHFRNSYNEAYSLWMRKYPKLKIDLKDIPGMVNSAFTRVSRMELSQSALACTGIYPMNRKIFFIWIFKPFSQEICSAESTEDNPSSPAQLEVLTSVPSTSQALLEELSPLPNSSNVNFTARRRRGAQSEILTSTPYKAQLEEKKVIKHVLKFNENKGQVNCIICGEHFDEDWIECNVFNLGRKKTVPQRRFGEVDNGSTAVDAPSEEVDDTPVASIISGVHEDIADARRRAAPDTDDETTDMDVSYSRPRTSGIYRALHFNMLRV</sequence>
<keyword evidence="2" id="KW-1185">Reference proteome</keyword>
<reference evidence="1 2" key="1">
    <citation type="submission" date="2023-02" db="EMBL/GenBank/DDBJ databases">
        <title>LHISI_Scaffold_Assembly.</title>
        <authorList>
            <person name="Stuart O.P."/>
            <person name="Cleave R."/>
            <person name="Magrath M.J.L."/>
            <person name="Mikheyev A.S."/>
        </authorList>
    </citation>
    <scope>NUCLEOTIDE SEQUENCE [LARGE SCALE GENOMIC DNA]</scope>
    <source>
        <strain evidence="1">Daus_M_001</strain>
        <tissue evidence="1">Leg muscle</tissue>
    </source>
</reference>